<keyword evidence="2" id="KW-1185">Reference proteome</keyword>
<sequence length="151" mass="17027">MGALQINDEWLMANVDYTDNNNQNEWEWIPTSNEWQMLEEAYLETRRSKAKVAGDWATAGEGRRWLGDYRRGSPVAGLSPKSGDHSPMVSEGEGWPTVVGEGLFEVDECRGGWMTPIGVVGGRMTPIGATPRRRGLTMTGFRFNRSFRDWI</sequence>
<reference evidence="1" key="1">
    <citation type="submission" date="2019-11" db="EMBL/GenBank/DDBJ databases">
        <authorList>
            <person name="Liu Y."/>
            <person name="Hou J."/>
            <person name="Li T.-Q."/>
            <person name="Guan C.-H."/>
            <person name="Wu X."/>
            <person name="Wu H.-Z."/>
            <person name="Ling F."/>
            <person name="Zhang R."/>
            <person name="Shi X.-G."/>
            <person name="Ren J.-P."/>
            <person name="Chen E.-F."/>
            <person name="Sun J.-M."/>
        </authorList>
    </citation>
    <scope>NUCLEOTIDE SEQUENCE</scope>
    <source>
        <strain evidence="1">Adult_tree_wgs_1</strain>
        <tissue evidence="1">Leaves</tissue>
    </source>
</reference>
<comment type="caution">
    <text evidence="1">The sequence shown here is derived from an EMBL/GenBank/DDBJ whole genome shotgun (WGS) entry which is preliminary data.</text>
</comment>
<accession>A0A834FZ21</accession>
<evidence type="ECO:0000313" key="2">
    <source>
        <dbReference type="Proteomes" id="UP000626092"/>
    </source>
</evidence>
<evidence type="ECO:0000313" key="1">
    <source>
        <dbReference type="EMBL" id="KAF7120784.1"/>
    </source>
</evidence>
<gene>
    <name evidence="1" type="ORF">RHSIM_Rhsim13G0127500</name>
</gene>
<dbReference type="Proteomes" id="UP000626092">
    <property type="component" value="Unassembled WGS sequence"/>
</dbReference>
<name>A0A834FZ21_RHOSS</name>
<dbReference type="EMBL" id="WJXA01000013">
    <property type="protein sequence ID" value="KAF7120784.1"/>
    <property type="molecule type" value="Genomic_DNA"/>
</dbReference>
<dbReference type="AlphaFoldDB" id="A0A834FZ21"/>
<proteinExistence type="predicted"/>
<organism evidence="1 2">
    <name type="scientific">Rhododendron simsii</name>
    <name type="common">Sims's rhododendron</name>
    <dbReference type="NCBI Taxonomy" id="118357"/>
    <lineage>
        <taxon>Eukaryota</taxon>
        <taxon>Viridiplantae</taxon>
        <taxon>Streptophyta</taxon>
        <taxon>Embryophyta</taxon>
        <taxon>Tracheophyta</taxon>
        <taxon>Spermatophyta</taxon>
        <taxon>Magnoliopsida</taxon>
        <taxon>eudicotyledons</taxon>
        <taxon>Gunneridae</taxon>
        <taxon>Pentapetalae</taxon>
        <taxon>asterids</taxon>
        <taxon>Ericales</taxon>
        <taxon>Ericaceae</taxon>
        <taxon>Ericoideae</taxon>
        <taxon>Rhodoreae</taxon>
        <taxon>Rhododendron</taxon>
    </lineage>
</organism>
<protein>
    <submittedName>
        <fullName evidence="1">Uncharacterized protein</fullName>
    </submittedName>
</protein>